<dbReference type="Gene3D" id="3.40.50.720">
    <property type="entry name" value="NAD(P)-binding Rossmann-like Domain"/>
    <property type="match status" value="1"/>
</dbReference>
<dbReference type="InterPro" id="IPR002347">
    <property type="entry name" value="SDR_fam"/>
</dbReference>
<keyword evidence="2" id="KW-0560">Oxidoreductase</keyword>
<name>A0A7T4R181_9GAMM</name>
<dbReference type="PANTHER" id="PTHR24321:SF8">
    <property type="entry name" value="ESTRADIOL 17-BETA-DEHYDROGENASE 8-RELATED"/>
    <property type="match status" value="1"/>
</dbReference>
<dbReference type="InterPro" id="IPR036291">
    <property type="entry name" value="NAD(P)-bd_dom_sf"/>
</dbReference>
<evidence type="ECO:0000256" key="1">
    <source>
        <dbReference type="ARBA" id="ARBA00006484"/>
    </source>
</evidence>
<evidence type="ECO:0000313" key="4">
    <source>
        <dbReference type="EMBL" id="QQD18564.1"/>
    </source>
</evidence>
<dbReference type="PROSITE" id="PS00061">
    <property type="entry name" value="ADH_SHORT"/>
    <property type="match status" value="1"/>
</dbReference>
<proteinExistence type="inferred from homology"/>
<dbReference type="InterPro" id="IPR020904">
    <property type="entry name" value="Sc_DH/Rdtase_CS"/>
</dbReference>
<dbReference type="PRINTS" id="PR00081">
    <property type="entry name" value="GDHRDH"/>
</dbReference>
<dbReference type="GO" id="GO:0016491">
    <property type="term" value="F:oxidoreductase activity"/>
    <property type="evidence" value="ECO:0007669"/>
    <property type="project" value="UniProtKB-KW"/>
</dbReference>
<evidence type="ECO:0000256" key="3">
    <source>
        <dbReference type="RuleBase" id="RU000363"/>
    </source>
</evidence>
<accession>A0A7T4R181</accession>
<dbReference type="EMBL" id="CP066167">
    <property type="protein sequence ID" value="QQD18564.1"/>
    <property type="molecule type" value="Genomic_DNA"/>
</dbReference>
<keyword evidence="5" id="KW-1185">Reference proteome</keyword>
<reference evidence="4 5" key="1">
    <citation type="submission" date="2020-12" db="EMBL/GenBank/DDBJ databases">
        <authorList>
            <person name="Shan Y."/>
        </authorList>
    </citation>
    <scope>NUCLEOTIDE SEQUENCE [LARGE SCALE GENOMIC DNA]</scope>
    <source>
        <strain evidence="5">csc3.9</strain>
    </source>
</reference>
<evidence type="ECO:0000256" key="2">
    <source>
        <dbReference type="ARBA" id="ARBA00023002"/>
    </source>
</evidence>
<evidence type="ECO:0000313" key="5">
    <source>
        <dbReference type="Proteomes" id="UP000596063"/>
    </source>
</evidence>
<dbReference type="RefSeq" id="WP_198570055.1">
    <property type="nucleotide sequence ID" value="NZ_CP066167.1"/>
</dbReference>
<dbReference type="AlphaFoldDB" id="A0A7T4R181"/>
<dbReference type="Pfam" id="PF00106">
    <property type="entry name" value="adh_short"/>
    <property type="match status" value="1"/>
</dbReference>
<organism evidence="4 5">
    <name type="scientific">Spongiibacter nanhainus</name>
    <dbReference type="NCBI Taxonomy" id="2794344"/>
    <lineage>
        <taxon>Bacteria</taxon>
        <taxon>Pseudomonadati</taxon>
        <taxon>Pseudomonadota</taxon>
        <taxon>Gammaproteobacteria</taxon>
        <taxon>Cellvibrionales</taxon>
        <taxon>Spongiibacteraceae</taxon>
        <taxon>Spongiibacter</taxon>
    </lineage>
</organism>
<dbReference type="PRINTS" id="PR00080">
    <property type="entry name" value="SDRFAMILY"/>
</dbReference>
<dbReference type="SUPFAM" id="SSF51735">
    <property type="entry name" value="NAD(P)-binding Rossmann-fold domains"/>
    <property type="match status" value="1"/>
</dbReference>
<gene>
    <name evidence="4" type="ORF">I6N98_01420</name>
</gene>
<dbReference type="KEGG" id="snan:I6N98_01420"/>
<dbReference type="Proteomes" id="UP000596063">
    <property type="component" value="Chromosome"/>
</dbReference>
<protein>
    <submittedName>
        <fullName evidence="4">SDR family NAD(P)-dependent oxidoreductase</fullName>
    </submittedName>
</protein>
<sequence length="230" mass="24145">MTTLNVIITGGFGALGSVVSQTFVEQGHKVCRVDVADTAPSDNPNGIDIGGLDLTRIEDCQRAIEECTQAFGGIDALINIAGGFSWETLEDGDLETWHKMHNINLATALTMTKAALPILKQSQSGRIINMGAVGALSADIGLGAYAASKAGIHRMTEALAKELADTTINVNAIMPTIIDTPNNRAAMPDADTRDWVSPHSIADLILFLASPQSHCVTGALIPVSRGGIAR</sequence>
<dbReference type="PANTHER" id="PTHR24321">
    <property type="entry name" value="DEHYDROGENASES, SHORT CHAIN"/>
    <property type="match status" value="1"/>
</dbReference>
<comment type="similarity">
    <text evidence="1 3">Belongs to the short-chain dehydrogenases/reductases (SDR) family.</text>
</comment>